<dbReference type="InterPro" id="IPR016035">
    <property type="entry name" value="Acyl_Trfase/lysoPLipase"/>
</dbReference>
<keyword evidence="1" id="KW-0596">Phosphopantetheine</keyword>
<evidence type="ECO:0000313" key="10">
    <source>
        <dbReference type="Proteomes" id="UP000053958"/>
    </source>
</evidence>
<gene>
    <name evidence="9" type="ORF">T310_4323</name>
</gene>
<feature type="region of interest" description="C-terminal hotdog fold" evidence="5">
    <location>
        <begin position="1089"/>
        <end position="1246"/>
    </location>
</feature>
<dbReference type="SMART" id="SM00822">
    <property type="entry name" value="PKS_KR"/>
    <property type="match status" value="1"/>
</dbReference>
<protein>
    <submittedName>
        <fullName evidence="9">Enoyl-[acyl-carrier-protein] reductase (NADH)</fullName>
        <ecNumber evidence="9">1.3.1.9</ecNumber>
    </submittedName>
</protein>
<feature type="domain" description="PKS/mFAS DH" evidence="8">
    <location>
        <begin position="930"/>
        <end position="1246"/>
    </location>
</feature>
<dbReference type="SMART" id="SM00829">
    <property type="entry name" value="PKS_ER"/>
    <property type="match status" value="1"/>
</dbReference>
<dbReference type="SMART" id="SM00826">
    <property type="entry name" value="PKS_DH"/>
    <property type="match status" value="1"/>
</dbReference>
<dbReference type="InterPro" id="IPR020841">
    <property type="entry name" value="PKS_Beta-ketoAc_synthase_dom"/>
</dbReference>
<accession>A0A0F4YTU5</accession>
<dbReference type="Gene3D" id="1.10.1200.10">
    <property type="entry name" value="ACP-like"/>
    <property type="match status" value="1"/>
</dbReference>
<dbReference type="InterPro" id="IPR049552">
    <property type="entry name" value="PKS_DH_N"/>
</dbReference>
<dbReference type="Pfam" id="PF21089">
    <property type="entry name" value="PKS_DH_N"/>
    <property type="match status" value="1"/>
</dbReference>
<dbReference type="InterPro" id="IPR016036">
    <property type="entry name" value="Malonyl_transacylase_ACP-bd"/>
</dbReference>
<dbReference type="SMART" id="SM00823">
    <property type="entry name" value="PKS_PP"/>
    <property type="match status" value="1"/>
</dbReference>
<dbReference type="GO" id="GO:0004318">
    <property type="term" value="F:enoyl-[acyl-carrier-protein] reductase (NADH) activity"/>
    <property type="evidence" value="ECO:0007669"/>
    <property type="project" value="UniProtKB-EC"/>
</dbReference>
<dbReference type="RefSeq" id="XP_013328256.1">
    <property type="nucleotide sequence ID" value="XM_013472802.1"/>
</dbReference>
<dbReference type="InterPro" id="IPR036736">
    <property type="entry name" value="ACP-like_sf"/>
</dbReference>
<dbReference type="SMART" id="SM00825">
    <property type="entry name" value="PKS_KS"/>
    <property type="match status" value="1"/>
</dbReference>
<dbReference type="InterPro" id="IPR014031">
    <property type="entry name" value="Ketoacyl_synth_C"/>
</dbReference>
<dbReference type="InterPro" id="IPR011032">
    <property type="entry name" value="GroES-like_sf"/>
</dbReference>
<evidence type="ECO:0000256" key="4">
    <source>
        <dbReference type="ARBA" id="ARBA00023268"/>
    </source>
</evidence>
<dbReference type="GO" id="GO:0006633">
    <property type="term" value="P:fatty acid biosynthetic process"/>
    <property type="evidence" value="ECO:0007669"/>
    <property type="project" value="TreeGrafter"/>
</dbReference>
<dbReference type="Gene3D" id="3.90.180.10">
    <property type="entry name" value="Medium-chain alcohol dehydrogenases, catalytic domain"/>
    <property type="match status" value="1"/>
</dbReference>
<dbReference type="InterPro" id="IPR056501">
    <property type="entry name" value="NAD-bd_HRPKS_sdrA"/>
</dbReference>
<dbReference type="EMBL" id="LASV01000176">
    <property type="protein sequence ID" value="KKA21644.1"/>
    <property type="molecule type" value="Genomic_DNA"/>
</dbReference>
<reference evidence="9 10" key="1">
    <citation type="submission" date="2015-04" db="EMBL/GenBank/DDBJ databases">
        <authorList>
            <person name="Heijne W.H."/>
            <person name="Fedorova N.D."/>
            <person name="Nierman W.C."/>
            <person name="Vollebregt A.W."/>
            <person name="Zhao Z."/>
            <person name="Wu L."/>
            <person name="Kumar M."/>
            <person name="Stam H."/>
            <person name="van den Berg M.A."/>
            <person name="Pel H.J."/>
        </authorList>
    </citation>
    <scope>NUCLEOTIDE SEQUENCE [LARGE SCALE GENOMIC DNA]</scope>
    <source>
        <strain evidence="9 10">CBS 393.64</strain>
    </source>
</reference>
<evidence type="ECO:0000259" key="7">
    <source>
        <dbReference type="PROSITE" id="PS52004"/>
    </source>
</evidence>
<dbReference type="InterPro" id="IPR006162">
    <property type="entry name" value="Ppantetheine_attach_site"/>
</dbReference>
<keyword evidence="2" id="KW-0597">Phosphoprotein</keyword>
<evidence type="ECO:0000259" key="6">
    <source>
        <dbReference type="PROSITE" id="PS50075"/>
    </source>
</evidence>
<dbReference type="Pfam" id="PF08659">
    <property type="entry name" value="KR"/>
    <property type="match status" value="1"/>
</dbReference>
<dbReference type="Pfam" id="PF00698">
    <property type="entry name" value="Acyl_transf_1"/>
    <property type="match status" value="1"/>
</dbReference>
<dbReference type="InterPro" id="IPR020807">
    <property type="entry name" value="PKS_DH"/>
</dbReference>
<feature type="active site" description="Proton donor; for dehydratase activity" evidence="5">
    <location>
        <position position="1156"/>
    </location>
</feature>
<dbReference type="Gene3D" id="3.10.129.110">
    <property type="entry name" value="Polyketide synthase dehydratase"/>
    <property type="match status" value="1"/>
</dbReference>
<dbReference type="InterPro" id="IPR020843">
    <property type="entry name" value="ER"/>
</dbReference>
<dbReference type="InterPro" id="IPR057326">
    <property type="entry name" value="KR_dom"/>
</dbReference>
<dbReference type="Gene3D" id="3.40.366.10">
    <property type="entry name" value="Malonyl-Coenzyme A Acyl Carrier Protein, domain 2"/>
    <property type="match status" value="1"/>
</dbReference>
<dbReference type="STRING" id="1408163.A0A0F4YTU5"/>
<evidence type="ECO:0000256" key="3">
    <source>
        <dbReference type="ARBA" id="ARBA00022679"/>
    </source>
</evidence>
<feature type="active site" description="Proton acceptor; for dehydratase activity" evidence="5">
    <location>
        <position position="962"/>
    </location>
</feature>
<evidence type="ECO:0000256" key="2">
    <source>
        <dbReference type="ARBA" id="ARBA00022553"/>
    </source>
</evidence>
<keyword evidence="10" id="KW-1185">Reference proteome</keyword>
<dbReference type="InterPro" id="IPR013968">
    <property type="entry name" value="PKS_KR"/>
</dbReference>
<dbReference type="PANTHER" id="PTHR43775:SF29">
    <property type="entry name" value="ASPERFURANONE POLYKETIDE SYNTHASE AFOG-RELATED"/>
    <property type="match status" value="1"/>
</dbReference>
<keyword evidence="3" id="KW-0808">Transferase</keyword>
<feature type="domain" description="Ketosynthase family 3 (KS3)" evidence="7">
    <location>
        <begin position="9"/>
        <end position="437"/>
    </location>
</feature>
<dbReference type="FunFam" id="3.40.50.720:FF:000209">
    <property type="entry name" value="Polyketide synthase Pks12"/>
    <property type="match status" value="1"/>
</dbReference>
<dbReference type="CDD" id="cd00833">
    <property type="entry name" value="PKS"/>
    <property type="match status" value="1"/>
</dbReference>
<dbReference type="Pfam" id="PF02801">
    <property type="entry name" value="Ketoacyl-synt_C"/>
    <property type="match status" value="1"/>
</dbReference>
<dbReference type="OrthoDB" id="329835at2759"/>
<evidence type="ECO:0000256" key="1">
    <source>
        <dbReference type="ARBA" id="ARBA00022450"/>
    </source>
</evidence>
<dbReference type="Pfam" id="PF00109">
    <property type="entry name" value="ketoacyl-synt"/>
    <property type="match status" value="1"/>
</dbReference>
<comment type="caution">
    <text evidence="9">The sequence shown here is derived from an EMBL/GenBank/DDBJ whole genome shotgun (WGS) entry which is preliminary data.</text>
</comment>
<dbReference type="PROSITE" id="PS50075">
    <property type="entry name" value="CARRIER"/>
    <property type="match status" value="1"/>
</dbReference>
<dbReference type="InterPro" id="IPR020806">
    <property type="entry name" value="PKS_PP-bd"/>
</dbReference>
<feature type="domain" description="Carrier" evidence="6">
    <location>
        <begin position="2409"/>
        <end position="2486"/>
    </location>
</feature>
<dbReference type="SUPFAM" id="SSF50129">
    <property type="entry name" value="GroES-like"/>
    <property type="match status" value="1"/>
</dbReference>
<proteinExistence type="predicted"/>
<dbReference type="InterPro" id="IPR016039">
    <property type="entry name" value="Thiolase-like"/>
</dbReference>
<dbReference type="InterPro" id="IPR050091">
    <property type="entry name" value="PKS_NRPS_Biosynth_Enz"/>
</dbReference>
<sequence>MTPAPTTGRDGIAVIGMSCRFPSDADTPEHFWRFISQGRIDSTPPDAYSENSQRWNPDAFHYPYPQKKINTSLPRGGHFLKADVAAFDANFFNISQVEAESIDPQQRLIMEVTYEALENGGIPIHQLAGSRTGVFMASFTSDYREMLCRDPETAPRYTATGTSSTATSNRVSWFYDLRGPSFTVNTACSSGLVATHLACQSLWTGESETAIVGGTSLLLNPDMFLFFSNQQFLAGDGQSKSFAENGDGYGRGDGIGVVILKRVEDALRDGDPIRAVIRGTAVNQDGHTKGFTLPSADAQVQLIEDAYRGAGLSLAETRYVEAHGTGTRAGDSQEAEALSRTFCQYRSASDPLLVGSVKANIGHLEACAGLASLIKCVFVLETGWIPPTPSSKTRNPAIPSEVHVPTTLMPWPTKGLRRVSTQGFGYGGTNAHIIIDDAYHYLHARGRMGHHYSHVSPRTLTAKSNGGSSINGGSQQWLFRLQAQDKEGLKRVRAALSQHLAGIQLDQEENRYLQDLAYTLNSRRSRLQWQTFAVAGSLVELSQTLDAEPWANPEQRQTTAQTPRLGFVFTGQGAQWARMGVELMTYEVFRHSVEQSDRYLRQELGCPWSAVEELAKPEPMSHLHLASHSQALCSVLQIALVDLLSDWQIAPSAVTGHSSGEIAAAYSPGRLDQDRCPQSGLLPWLAGGAMMAIGATPDQVTKWIDKLTRGEVVIACINSPTSVTASGDAAAIDELAAIVKEAGVWGRQLKVDTAYHSPHMQMIAAPYFELLADTEPRSAHQGRSMHSSVFGGQIDPAELGAVHWVRNLVSPVLFADAVSDMLKHVDLLVEVGPHSALQGPVRQTMQAHGVSGVDYVSVLSRGQSATRTALVCAGYLLLAGVPVDLRLVNRENSPPRPVVDLPAYPWNHSARFWAESRLAKEYRLRQHPRLPLLGAPCPSMGERERHWRGMVRLSEEPWIRDHVIQDSILYPGAGFLTMAIEAAAQESAPGRTISTFRLRDVRLDTALLVTDDEVEVILQLRPHLIATRGPAAAWMEFTVSSSADKGPLRQNCSGLIMVEYDDTPTMSRERALESAAIRSRFQQSDQRCRTSADVAQFYSRLRAMGLTYGPSFANLVEVRSRAMGECVGTIRIPQVESMVPTAYRDHPHTIHPATLDSIFHLALAAAIEGRSTPLPAAMVPIAIAEVVVSADVPNRPGTLLKGVAQSSPHGFREMISDIDVVDEKATSAVVQIKGFRCSEISGAQKISDHAGEVGRPICFRLVWKPAIDLLSREELQAVIRDAATSAGHGSSSLDESRAVVHFVQDAMQQVSEDQVAAPQASFYRWLKEQSAMLTNSTDPVTEEEKMADGFSEIIGKDLAGILQGTITATQLLEKVDQIYRLLVSTAGFSEITRILDEYLTLRHHTEPGLSILEVGLTTATPLSLVARLPSCGQILQTASYTFSVPSEKAVPSVEQQFGSLREAVAIQVEDLELRSQALDATYDIIILFDPGYASISPKDVLHTMRNLLKDGGKIVLVEISRPQLRLGTILGSLQWTRTLETDQSAWETCFPQAGLTPELTFTETQSRLVVSSVSQKEEKGAKDDEEITLVEAPNPSPAAQRLATELVQQLALRSIRTRRFTWSLDDVTALKAQSCLVLTDLEAALFKNPSREDFASAQSMILQADRLLWVSGPCLGPDSALVTGLARCLRNEVPGIRFRTLQVLGTPLTEAQAFANLVLRVWQSAGPDDEFLADSGLLQVSRLVEDESRNDELAVSLGQKERAVVPTPLEESPQALQLSVRQPGILDSLCFEPDDLLETPLADEEIEVELKATGIPDSTFGLEGAGLVRRVGSMASAQYRPGDRVMFAAQGAHRTIFRVPVYCAVPMPETMSFEQAASLPLVCMTAWYGLVKTARATAGQSVLIHAAAGGVGQASIMLAQHLGLEIFVTVGSEDKRQLVREVYNIPDDHIFHSRDLSFVKGVQRMTGGRGVDIILNSLSGEILRQTWYCIAPFGTFVEVGMKDILDNSRLDMRPFLQDATFAFFNLVHIQKQRPDLLKEALSETLALVHAGVMKPMVPLSVFPASQVQDALRRMQTGQHRGKLVLSYRTGDMLPVLGAPRGVRLASDGTYLLVGGLGGLGRSLARLFVRLGAHNLCFLSRSGATGAEAQALLRELEEQQPGVRTLVCVGDVSDADSVAAAMQKCTDALGPVRGVVQCAMVLRDALFAKMSHDQWIESTRPKVHGTWNLHQHLPDVDFFLVLSSFAGVFGNRGQSNYAAAGAYQDALAHYRRGTCGQKAITLDLGIMRDVGILAEKGITDSLREWEQAFGIREAEFHALVESVIADQQEQQSAAGAELSPPPAVQIPTGLATARSAMDAGINNPFYFDDARFSILARTGTSQQHHHQHGANGQSSLSVQTQLAQAQSLDEAAQVVQSTLLARVAKSLQSNVSDIDPGRPLHSFGVDSLVAVEVANWVFKELHATLTVFEVLASVPITALAEQIASRSSLVPKFQK</sequence>
<dbReference type="Proteomes" id="UP000053958">
    <property type="component" value="Unassembled WGS sequence"/>
</dbReference>
<dbReference type="Pfam" id="PF23297">
    <property type="entry name" value="ACP_SdgA_C"/>
    <property type="match status" value="1"/>
</dbReference>
<dbReference type="PROSITE" id="PS00012">
    <property type="entry name" value="PHOSPHOPANTETHEINE"/>
    <property type="match status" value="1"/>
</dbReference>
<evidence type="ECO:0000313" key="9">
    <source>
        <dbReference type="EMBL" id="KKA21644.1"/>
    </source>
</evidence>
<dbReference type="InterPro" id="IPR009081">
    <property type="entry name" value="PP-bd_ACP"/>
</dbReference>
<dbReference type="GO" id="GO:0031177">
    <property type="term" value="F:phosphopantetheine binding"/>
    <property type="evidence" value="ECO:0007669"/>
    <property type="project" value="InterPro"/>
</dbReference>
<dbReference type="Pfam" id="PF13602">
    <property type="entry name" value="ADH_zinc_N_2"/>
    <property type="match status" value="1"/>
</dbReference>
<dbReference type="SUPFAM" id="SSF55048">
    <property type="entry name" value="Probable ACP-binding domain of malonyl-CoA ACP transacylase"/>
    <property type="match status" value="1"/>
</dbReference>
<dbReference type="InterPro" id="IPR042104">
    <property type="entry name" value="PKS_dehydratase_sf"/>
</dbReference>
<organism evidence="9 10">
    <name type="scientific">Rasamsonia emersonii (strain ATCC 16479 / CBS 393.64 / IMI 116815)</name>
    <dbReference type="NCBI Taxonomy" id="1408163"/>
    <lineage>
        <taxon>Eukaryota</taxon>
        <taxon>Fungi</taxon>
        <taxon>Dikarya</taxon>
        <taxon>Ascomycota</taxon>
        <taxon>Pezizomycotina</taxon>
        <taxon>Eurotiomycetes</taxon>
        <taxon>Eurotiomycetidae</taxon>
        <taxon>Eurotiales</taxon>
        <taxon>Trichocomaceae</taxon>
        <taxon>Rasamsonia</taxon>
    </lineage>
</organism>
<dbReference type="SUPFAM" id="SSF52151">
    <property type="entry name" value="FabD/lysophospholipase-like"/>
    <property type="match status" value="1"/>
</dbReference>
<dbReference type="GeneID" id="25316671"/>
<dbReference type="SUPFAM" id="SSF47336">
    <property type="entry name" value="ACP-like"/>
    <property type="match status" value="1"/>
</dbReference>
<dbReference type="InterPro" id="IPR014030">
    <property type="entry name" value="Ketoacyl_synth_N"/>
</dbReference>
<dbReference type="PROSITE" id="PS52019">
    <property type="entry name" value="PKS_MFAS_DH"/>
    <property type="match status" value="1"/>
</dbReference>
<dbReference type="EC" id="1.3.1.9" evidence="9"/>
<dbReference type="InterPro" id="IPR049900">
    <property type="entry name" value="PKS_mFAS_DH"/>
</dbReference>
<evidence type="ECO:0000259" key="8">
    <source>
        <dbReference type="PROSITE" id="PS52019"/>
    </source>
</evidence>
<dbReference type="InterPro" id="IPR001227">
    <property type="entry name" value="Ac_transferase_dom_sf"/>
</dbReference>
<keyword evidence="9" id="KW-0560">Oxidoreductase</keyword>
<dbReference type="Gene3D" id="3.40.50.720">
    <property type="entry name" value="NAD(P)-binding Rossmann-like Domain"/>
    <property type="match status" value="2"/>
</dbReference>
<dbReference type="SUPFAM" id="SSF53335">
    <property type="entry name" value="S-adenosyl-L-methionine-dependent methyltransferases"/>
    <property type="match status" value="1"/>
</dbReference>
<dbReference type="Gene3D" id="3.40.50.150">
    <property type="entry name" value="Vaccinia Virus protein VP39"/>
    <property type="match status" value="1"/>
</dbReference>
<dbReference type="GO" id="GO:1901336">
    <property type="term" value="P:lactone biosynthetic process"/>
    <property type="evidence" value="ECO:0007669"/>
    <property type="project" value="UniProtKB-ARBA"/>
</dbReference>
<dbReference type="Gene3D" id="3.40.47.10">
    <property type="match status" value="1"/>
</dbReference>
<dbReference type="InterPro" id="IPR036291">
    <property type="entry name" value="NAD(P)-bd_dom_sf"/>
</dbReference>
<keyword evidence="4" id="KW-0511">Multifunctional enzyme</keyword>
<dbReference type="InterPro" id="IPR029063">
    <property type="entry name" value="SAM-dependent_MTases_sf"/>
</dbReference>
<feature type="region of interest" description="N-terminal hotdog fold" evidence="5">
    <location>
        <begin position="930"/>
        <end position="1063"/>
    </location>
</feature>
<name>A0A0F4YTU5_RASE3</name>
<dbReference type="SUPFAM" id="SSF53901">
    <property type="entry name" value="Thiolase-like"/>
    <property type="match status" value="1"/>
</dbReference>
<evidence type="ECO:0000256" key="5">
    <source>
        <dbReference type="PROSITE-ProRule" id="PRU01363"/>
    </source>
</evidence>
<dbReference type="PANTHER" id="PTHR43775">
    <property type="entry name" value="FATTY ACID SYNTHASE"/>
    <property type="match status" value="1"/>
</dbReference>
<dbReference type="Pfam" id="PF23114">
    <property type="entry name" value="NAD-bd_HRPKS_sdrA"/>
    <property type="match status" value="1"/>
</dbReference>
<dbReference type="Gene3D" id="3.30.70.3290">
    <property type="match status" value="1"/>
</dbReference>
<dbReference type="CDD" id="cd05195">
    <property type="entry name" value="enoyl_red"/>
    <property type="match status" value="1"/>
</dbReference>
<dbReference type="GO" id="GO:0030639">
    <property type="term" value="P:polyketide biosynthetic process"/>
    <property type="evidence" value="ECO:0007669"/>
    <property type="project" value="UniProtKB-ARBA"/>
</dbReference>
<dbReference type="Pfam" id="PF14765">
    <property type="entry name" value="PS-DH"/>
    <property type="match status" value="1"/>
</dbReference>
<dbReference type="GO" id="GO:0004312">
    <property type="term" value="F:fatty acid synthase activity"/>
    <property type="evidence" value="ECO:0007669"/>
    <property type="project" value="TreeGrafter"/>
</dbReference>
<dbReference type="InterPro" id="IPR014043">
    <property type="entry name" value="Acyl_transferase_dom"/>
</dbReference>
<dbReference type="PROSITE" id="PS52004">
    <property type="entry name" value="KS3_2"/>
    <property type="match status" value="1"/>
</dbReference>
<dbReference type="SUPFAM" id="SSF51735">
    <property type="entry name" value="NAD(P)-binding Rossmann-fold domains"/>
    <property type="match status" value="2"/>
</dbReference>
<dbReference type="InterPro" id="IPR049551">
    <property type="entry name" value="PKS_DH_C"/>
</dbReference>
<dbReference type="SMART" id="SM00827">
    <property type="entry name" value="PKS_AT"/>
    <property type="match status" value="1"/>
</dbReference>